<dbReference type="Proteomes" id="UP000198866">
    <property type="component" value="Unassembled WGS sequence"/>
</dbReference>
<keyword evidence="2" id="KW-1185">Reference proteome</keyword>
<dbReference type="EMBL" id="FNYE01000048">
    <property type="protein sequence ID" value="SEK10598.1"/>
    <property type="molecule type" value="Genomic_DNA"/>
</dbReference>
<reference evidence="2" key="1">
    <citation type="submission" date="2016-10" db="EMBL/GenBank/DDBJ databases">
        <authorList>
            <person name="Varghese N."/>
            <person name="Submissions S."/>
        </authorList>
    </citation>
    <scope>NUCLEOTIDE SEQUENCE [LARGE SCALE GENOMIC DNA]</scope>
    <source>
        <strain evidence="2">LMG 26031</strain>
    </source>
</reference>
<dbReference type="AlphaFoldDB" id="A0A1H7E9N4"/>
<sequence>MMRGGEACRELFAIERGTSQVSREREELSDRTEARQESLGALWIAKATHASLAFACRLMTVFKHPAQRVV</sequence>
<evidence type="ECO:0000313" key="2">
    <source>
        <dbReference type="Proteomes" id="UP000198866"/>
    </source>
</evidence>
<evidence type="ECO:0000313" key="1">
    <source>
        <dbReference type="EMBL" id="SEK10598.1"/>
    </source>
</evidence>
<accession>A0A1H7E9N4</accession>
<gene>
    <name evidence="1" type="ORF">SAMN05192539_104844</name>
</gene>
<proteinExistence type="predicted"/>
<protein>
    <submittedName>
        <fullName evidence="1">Uncharacterized protein</fullName>
    </submittedName>
</protein>
<name>A0A1H7E9N4_9BURK</name>
<organism evidence="1 2">
    <name type="scientific">Paraburkholderia diazotrophica</name>
    <dbReference type="NCBI Taxonomy" id="667676"/>
    <lineage>
        <taxon>Bacteria</taxon>
        <taxon>Pseudomonadati</taxon>
        <taxon>Pseudomonadota</taxon>
        <taxon>Betaproteobacteria</taxon>
        <taxon>Burkholderiales</taxon>
        <taxon>Burkholderiaceae</taxon>
        <taxon>Paraburkholderia</taxon>
    </lineage>
</organism>